<dbReference type="GO" id="GO:0005743">
    <property type="term" value="C:mitochondrial inner membrane"/>
    <property type="evidence" value="ECO:0007669"/>
    <property type="project" value="TreeGrafter"/>
</dbReference>
<evidence type="ECO:0000256" key="9">
    <source>
        <dbReference type="RuleBase" id="RU003983"/>
    </source>
</evidence>
<dbReference type="InterPro" id="IPR051156">
    <property type="entry name" value="Mito/Outer_Membr_Metalloprot"/>
</dbReference>
<name>A0AAJ7RHF1_CEPCN</name>
<dbReference type="GeneID" id="107267357"/>
<keyword evidence="4 9" id="KW-0862">Zinc</keyword>
<evidence type="ECO:0000259" key="11">
    <source>
        <dbReference type="Pfam" id="PF01435"/>
    </source>
</evidence>
<evidence type="ECO:0000256" key="2">
    <source>
        <dbReference type="ARBA" id="ARBA00022723"/>
    </source>
</evidence>
<evidence type="ECO:0000313" key="13">
    <source>
        <dbReference type="RefSeq" id="XP_024940455.1"/>
    </source>
</evidence>
<dbReference type="Gene3D" id="3.30.2010.10">
    <property type="entry name" value="Metalloproteases ('zincins'), catalytic domain"/>
    <property type="match status" value="1"/>
</dbReference>
<keyword evidence="12" id="KW-1185">Reference proteome</keyword>
<keyword evidence="3 9" id="KW-0378">Hydrolase</keyword>
<organism evidence="12 14">
    <name type="scientific">Cephus cinctus</name>
    <name type="common">Wheat stem sawfly</name>
    <dbReference type="NCBI Taxonomy" id="211228"/>
    <lineage>
        <taxon>Eukaryota</taxon>
        <taxon>Metazoa</taxon>
        <taxon>Ecdysozoa</taxon>
        <taxon>Arthropoda</taxon>
        <taxon>Hexapoda</taxon>
        <taxon>Insecta</taxon>
        <taxon>Pterygota</taxon>
        <taxon>Neoptera</taxon>
        <taxon>Endopterygota</taxon>
        <taxon>Hymenoptera</taxon>
        <taxon>Cephoidea</taxon>
        <taxon>Cephidae</taxon>
        <taxon>Cephus</taxon>
    </lineage>
</organism>
<keyword evidence="10" id="KW-1133">Transmembrane helix</keyword>
<keyword evidence="5 9" id="KW-0482">Metalloprotease</keyword>
<dbReference type="GO" id="GO:0004222">
    <property type="term" value="F:metalloendopeptidase activity"/>
    <property type="evidence" value="ECO:0007669"/>
    <property type="project" value="InterPro"/>
</dbReference>
<accession>A0AAJ7RHF1</accession>
<sequence length="417" mass="48341">MMSVLRVARPMRYQYQRIAVLRIIRCQAYKSVIKSPVVESKSSLVLFKIIKQQKYYFQTTPRRDISPIIALILRPLIRIGAFLFGRAFRKWWAKQSVEERHKYSGWFSRKKQVFFGIMGAFLFGLVLYYGTHIQTDPLTNRSRFIMFDKKQQAALSKIIFEMHLETFKDTLITKDHPTYKKLIKITEQILNANKDLESIKDKQWTLTVVNSPLKNSYVLPGGNIFVFLGMLEIVENEDQLAVILSHEMAHALLDHSIEQLSNGIILDLLLALPIAIIWAFFPDLLAIIFQFLGQTVIDLIHHLPYSRALENEADQVGLILCAKACVDVREAVVFWGMMRVLTELKVEPQQIPLWLSTHPDHGDREKTLNNQMEKALERRSYSGCPPLPSIDPRKRFYALTSKEHETIFKRRGIIPIS</sequence>
<evidence type="ECO:0000256" key="3">
    <source>
        <dbReference type="ARBA" id="ARBA00022801"/>
    </source>
</evidence>
<protein>
    <recommendedName>
        <fullName evidence="7">Metalloendopeptidase OMA1, mitochondrial</fullName>
    </recommendedName>
    <alternativeName>
        <fullName evidence="8">Overlapping with the m-AAA protease 1 homolog</fullName>
    </alternativeName>
</protein>
<dbReference type="KEGG" id="ccin:107267357"/>
<evidence type="ECO:0000256" key="7">
    <source>
        <dbReference type="ARBA" id="ARBA00040360"/>
    </source>
</evidence>
<evidence type="ECO:0000313" key="14">
    <source>
        <dbReference type="RefSeq" id="XP_024940456.1"/>
    </source>
</evidence>
<dbReference type="GO" id="GO:0006515">
    <property type="term" value="P:protein quality control for misfolded or incompletely synthesized proteins"/>
    <property type="evidence" value="ECO:0007669"/>
    <property type="project" value="TreeGrafter"/>
</dbReference>
<dbReference type="InterPro" id="IPR001915">
    <property type="entry name" value="Peptidase_M48"/>
</dbReference>
<dbReference type="PANTHER" id="PTHR22726">
    <property type="entry name" value="METALLOENDOPEPTIDASE OMA1"/>
    <property type="match status" value="1"/>
</dbReference>
<feature type="transmembrane region" description="Helical" evidence="10">
    <location>
        <begin position="113"/>
        <end position="131"/>
    </location>
</feature>
<keyword evidence="1 9" id="KW-0645">Protease</keyword>
<evidence type="ECO:0000256" key="5">
    <source>
        <dbReference type="ARBA" id="ARBA00023049"/>
    </source>
</evidence>
<proteinExistence type="inferred from homology"/>
<dbReference type="Pfam" id="PF01435">
    <property type="entry name" value="Peptidase_M48"/>
    <property type="match status" value="1"/>
</dbReference>
<evidence type="ECO:0000256" key="4">
    <source>
        <dbReference type="ARBA" id="ARBA00022833"/>
    </source>
</evidence>
<evidence type="ECO:0000256" key="10">
    <source>
        <dbReference type="SAM" id="Phobius"/>
    </source>
</evidence>
<feature type="domain" description="Peptidase M48" evidence="11">
    <location>
        <begin position="195"/>
        <end position="370"/>
    </location>
</feature>
<keyword evidence="10" id="KW-0812">Transmembrane</keyword>
<dbReference type="GO" id="GO:0046872">
    <property type="term" value="F:metal ion binding"/>
    <property type="evidence" value="ECO:0007669"/>
    <property type="project" value="UniProtKB-KW"/>
</dbReference>
<evidence type="ECO:0000313" key="12">
    <source>
        <dbReference type="Proteomes" id="UP000694920"/>
    </source>
</evidence>
<dbReference type="PANTHER" id="PTHR22726:SF1">
    <property type="entry name" value="METALLOENDOPEPTIDASE OMA1, MITOCHONDRIAL"/>
    <property type="match status" value="1"/>
</dbReference>
<dbReference type="RefSeq" id="XP_024940455.1">
    <property type="nucleotide sequence ID" value="XM_025084687.1"/>
</dbReference>
<feature type="transmembrane region" description="Helical" evidence="10">
    <location>
        <begin position="65"/>
        <end position="85"/>
    </location>
</feature>
<comment type="similarity">
    <text evidence="6 9">Belongs to the peptidase M48 family.</text>
</comment>
<evidence type="ECO:0000256" key="1">
    <source>
        <dbReference type="ARBA" id="ARBA00022670"/>
    </source>
</evidence>
<dbReference type="Proteomes" id="UP000694920">
    <property type="component" value="Unplaced"/>
</dbReference>
<reference evidence="13 14" key="1">
    <citation type="submission" date="2025-04" db="UniProtKB">
        <authorList>
            <consortium name="RefSeq"/>
        </authorList>
    </citation>
    <scope>IDENTIFICATION</scope>
</reference>
<comment type="cofactor">
    <cofactor evidence="9">
        <name>Zn(2+)</name>
        <dbReference type="ChEBI" id="CHEBI:29105"/>
    </cofactor>
    <text evidence="9">Binds 1 zinc ion per subunit.</text>
</comment>
<dbReference type="GO" id="GO:0034982">
    <property type="term" value="P:mitochondrial protein processing"/>
    <property type="evidence" value="ECO:0007669"/>
    <property type="project" value="TreeGrafter"/>
</dbReference>
<evidence type="ECO:0000256" key="8">
    <source>
        <dbReference type="ARBA" id="ARBA00042978"/>
    </source>
</evidence>
<keyword evidence="10" id="KW-0472">Membrane</keyword>
<feature type="transmembrane region" description="Helical" evidence="10">
    <location>
        <begin position="268"/>
        <end position="292"/>
    </location>
</feature>
<keyword evidence="2" id="KW-0479">Metal-binding</keyword>
<dbReference type="AlphaFoldDB" id="A0AAJ7RHF1"/>
<evidence type="ECO:0000256" key="6">
    <source>
        <dbReference type="ARBA" id="ARBA00038233"/>
    </source>
</evidence>
<dbReference type="RefSeq" id="XP_024940456.1">
    <property type="nucleotide sequence ID" value="XM_025084688.1"/>
</dbReference>
<dbReference type="CDD" id="cd07331">
    <property type="entry name" value="M48C_Oma1_like"/>
    <property type="match status" value="1"/>
</dbReference>
<gene>
    <name evidence="13 14" type="primary">LOC107267357</name>
</gene>